<dbReference type="HOGENOM" id="CLU_1524420_0_0_0"/>
<evidence type="ECO:0000259" key="1">
    <source>
        <dbReference type="Pfam" id="PF04296"/>
    </source>
</evidence>
<organism evidence="2 3">
    <name type="scientific">Desulfurobacterium thermolithotrophum (strain DSM 11699 / BSA)</name>
    <dbReference type="NCBI Taxonomy" id="868864"/>
    <lineage>
        <taxon>Bacteria</taxon>
        <taxon>Pseudomonadati</taxon>
        <taxon>Aquificota</taxon>
        <taxon>Aquificia</taxon>
        <taxon>Desulfurobacteriales</taxon>
        <taxon>Desulfurobacteriaceae</taxon>
        <taxon>Desulfurobacterium</taxon>
    </lineage>
</organism>
<dbReference type="Gene3D" id="3.30.1330.30">
    <property type="match status" value="1"/>
</dbReference>
<dbReference type="KEGG" id="dte:Dester_0038"/>
<dbReference type="InterPro" id="IPR029064">
    <property type="entry name" value="Ribosomal_eL30-like_sf"/>
</dbReference>
<name>F0S0H0_DESTD</name>
<dbReference type="SUPFAM" id="SSF64376">
    <property type="entry name" value="YlxR-like"/>
    <property type="match status" value="1"/>
</dbReference>
<dbReference type="AlphaFoldDB" id="F0S0H0"/>
<reference evidence="3" key="2">
    <citation type="submission" date="2011-02" db="EMBL/GenBank/DDBJ databases">
        <title>The complete genome of Desulfurobacterium thermolithotrophum DSM 11699.</title>
        <authorList>
            <consortium name="US DOE Joint Genome Institute (JGI-PGF)"/>
            <person name="Lucas S."/>
            <person name="Copeland A."/>
            <person name="Lapidus A."/>
            <person name="Bruce D."/>
            <person name="Goodwin L."/>
            <person name="Pitluck S."/>
            <person name="Kyrpides N."/>
            <person name="Mavromatis K."/>
            <person name="Pagani I."/>
            <person name="Ivanova N."/>
            <person name="Mikhailova N."/>
            <person name="Daligault H."/>
            <person name="Detter J.C."/>
            <person name="Tapia R."/>
            <person name="Han C."/>
            <person name="Land M."/>
            <person name="Hauser L."/>
            <person name="Markowitz V."/>
            <person name="Cheng J.-F."/>
            <person name="Hugenholtz P."/>
            <person name="Woyke T."/>
            <person name="Wu D."/>
            <person name="Spring S."/>
            <person name="Brambilla E."/>
            <person name="Klenk H.-P."/>
            <person name="Eisen J.A."/>
        </authorList>
    </citation>
    <scope>NUCLEOTIDE SEQUENCE [LARGE SCALE GENOMIC DNA]</scope>
    <source>
        <strain evidence="3">DSM 11699 / BSA</strain>
    </source>
</reference>
<dbReference type="Gene3D" id="3.30.1230.10">
    <property type="entry name" value="YlxR-like"/>
    <property type="match status" value="1"/>
</dbReference>
<dbReference type="Pfam" id="PF04296">
    <property type="entry name" value="YlxR"/>
    <property type="match status" value="1"/>
</dbReference>
<protein>
    <recommendedName>
        <fullName evidence="1">YlxR domain-containing protein</fullName>
    </recommendedName>
</protein>
<dbReference type="PANTHER" id="PTHR34215:SF1">
    <property type="entry name" value="YLXR DOMAIN-CONTAINING PROTEIN"/>
    <property type="match status" value="1"/>
</dbReference>
<evidence type="ECO:0000313" key="3">
    <source>
        <dbReference type="Proteomes" id="UP000007102"/>
    </source>
</evidence>
<evidence type="ECO:0000313" key="2">
    <source>
        <dbReference type="EMBL" id="ADY72698.1"/>
    </source>
</evidence>
<gene>
    <name evidence="2" type="ordered locus">Dester_0038</name>
</gene>
<dbReference type="eggNOG" id="COG2740">
    <property type="taxonomic scope" value="Bacteria"/>
</dbReference>
<keyword evidence="3" id="KW-1185">Reference proteome</keyword>
<dbReference type="InterPro" id="IPR007393">
    <property type="entry name" value="YlxR_dom"/>
</dbReference>
<dbReference type="SUPFAM" id="SSF55315">
    <property type="entry name" value="L30e-like"/>
    <property type="match status" value="1"/>
</dbReference>
<dbReference type="STRING" id="868864.Dester_0038"/>
<dbReference type="InterPro" id="IPR035931">
    <property type="entry name" value="YlxR-like_sf"/>
</dbReference>
<dbReference type="Proteomes" id="UP000007102">
    <property type="component" value="Chromosome"/>
</dbReference>
<feature type="domain" description="YlxR" evidence="1">
    <location>
        <begin position="2"/>
        <end position="68"/>
    </location>
</feature>
<dbReference type="PANTHER" id="PTHR34215">
    <property type="entry name" value="BLL0784 PROTEIN"/>
    <property type="match status" value="1"/>
</dbReference>
<dbReference type="RefSeq" id="WP_013637658.1">
    <property type="nucleotide sequence ID" value="NC_015185.1"/>
</dbReference>
<dbReference type="InterPro" id="IPR037465">
    <property type="entry name" value="YlxR"/>
</dbReference>
<proteinExistence type="predicted"/>
<dbReference type="EMBL" id="CP002543">
    <property type="protein sequence ID" value="ADY72698.1"/>
    <property type="molecule type" value="Genomic_DNA"/>
</dbReference>
<dbReference type="InParanoid" id="F0S0H0"/>
<dbReference type="OrthoDB" id="9813251at2"/>
<sequence length="177" mass="20323">MRTCVGCKVKDETDKFIRYVEFEGKPLPDIARKLPGRGFNICPNFNCIKNFVKKRFKNKVSPEEVYEYTVKALKDYFLHLLSLSHKTGVTVIGQDNIKRLGEREGTLILALDLSEKTKKRLMKSSYLIVDNVFTSLEIGNALRKDRTIGAVFVERAGIGRKLREIGEKLQKLINSRR</sequence>
<reference evidence="2 3" key="1">
    <citation type="journal article" date="2011" name="Stand. Genomic Sci.">
        <title>Complete genome sequence of the thermophilic sulfur-reducer Desulfurobacterium thermolithotrophum type strain (BSA(T)) from a deep-sea hydrothermal vent.</title>
        <authorList>
            <person name="Goker M."/>
            <person name="Daligault H."/>
            <person name="Mwirichia R."/>
            <person name="Lapidus A."/>
            <person name="Lucas S."/>
            <person name="Deshpande S."/>
            <person name="Pagani I."/>
            <person name="Tapia R."/>
            <person name="Cheng J.F."/>
            <person name="Goodwin L."/>
            <person name="Pitluck S."/>
            <person name="Liolios K."/>
            <person name="Ivanova N."/>
            <person name="Mavromatis K."/>
            <person name="Mikhailova N."/>
            <person name="Pati A."/>
            <person name="Chen A."/>
            <person name="Palaniappan K."/>
            <person name="Han C."/>
            <person name="Land M."/>
            <person name="Hauser L."/>
            <person name="Pan C."/>
            <person name="Brambilla E.M."/>
            <person name="Rohde M."/>
            <person name="Spring S."/>
            <person name="Sikorski J."/>
            <person name="Wirth R."/>
            <person name="Detter J.C."/>
            <person name="Woyke T."/>
            <person name="Bristow J."/>
            <person name="Eisen J.A."/>
            <person name="Markowitz V."/>
            <person name="Hugenholtz P."/>
            <person name="Kyrpides N.C."/>
            <person name="Klenk H.P."/>
        </authorList>
    </citation>
    <scope>NUCLEOTIDE SEQUENCE [LARGE SCALE GENOMIC DNA]</scope>
    <source>
        <strain evidence="3">DSM 11699 / BSA</strain>
    </source>
</reference>
<accession>F0S0H0</accession>